<dbReference type="UniPathway" id="UPA00232"/>
<comment type="subcellular location">
    <subcellularLocation>
        <location evidence="1">Cytoplasm</location>
    </subcellularLocation>
</comment>
<dbReference type="GO" id="GO:0005737">
    <property type="term" value="C:cytoplasm"/>
    <property type="evidence" value="ECO:0007669"/>
    <property type="project" value="UniProtKB-SubCell"/>
</dbReference>
<evidence type="ECO:0000256" key="1">
    <source>
        <dbReference type="HAMAP-Rule" id="MF_02215"/>
    </source>
</evidence>
<dbReference type="OrthoDB" id="9796077at2"/>
<dbReference type="PANTHER" id="PTHR38693">
    <property type="entry name" value="UBIQUINONE BIOSYNTHESIS PROTEIN UBIJ"/>
    <property type="match status" value="1"/>
</dbReference>
<sequence>MAEPKALPGPVNALVETLLNEILQAAPPQARERLAGRAVAIVVEPPGVAFSLVGAADRLQVIGGVEEPVDARVAGSPLSLGAAMARDDRSGLTIEGDATALSDLQRALGEAEHDWAALFERVAGAGSAGPLQDLFRRAVTGFRHATTRSAEDLADYARDEAGWLPPSGAFEAFSEDVARLRDDSARLEARLRRLESGDA</sequence>
<evidence type="ECO:0000256" key="2">
    <source>
        <dbReference type="SAM" id="Coils"/>
    </source>
</evidence>
<proteinExistence type="inferred from homology"/>
<dbReference type="HAMAP" id="MF_02215">
    <property type="entry name" value="UbiJ"/>
    <property type="match status" value="1"/>
</dbReference>
<dbReference type="GO" id="GO:0006744">
    <property type="term" value="P:ubiquinone biosynthetic process"/>
    <property type="evidence" value="ECO:0007669"/>
    <property type="project" value="UniProtKB-UniRule"/>
</dbReference>
<comment type="similarity">
    <text evidence="1">Belongs to the UbiJ family.</text>
</comment>
<organism evidence="3 4">
    <name type="scientific">Thioalkalivibrio halophilus</name>
    <dbReference type="NCBI Taxonomy" id="252474"/>
    <lineage>
        <taxon>Bacteria</taxon>
        <taxon>Pseudomonadati</taxon>
        <taxon>Pseudomonadota</taxon>
        <taxon>Gammaproteobacteria</taxon>
        <taxon>Chromatiales</taxon>
        <taxon>Ectothiorhodospiraceae</taxon>
        <taxon>Thioalkalivibrio</taxon>
    </lineage>
</organism>
<keyword evidence="2" id="KW-0175">Coiled coil</keyword>
<dbReference type="EMBL" id="MUZR01000016">
    <property type="protein sequence ID" value="OOC10435.1"/>
    <property type="molecule type" value="Genomic_DNA"/>
</dbReference>
<name>A0A1V2ZZD1_9GAMM</name>
<dbReference type="InterPro" id="IPR038989">
    <property type="entry name" value="UbiJ"/>
</dbReference>
<evidence type="ECO:0000313" key="4">
    <source>
        <dbReference type="Proteomes" id="UP000189177"/>
    </source>
</evidence>
<keyword evidence="4" id="KW-1185">Reference proteome</keyword>
<evidence type="ECO:0000313" key="3">
    <source>
        <dbReference type="EMBL" id="OOC10435.1"/>
    </source>
</evidence>
<reference evidence="3 4" key="1">
    <citation type="submission" date="2017-02" db="EMBL/GenBank/DDBJ databases">
        <title>Genomic diversity within the haloalkaliphilic genus Thioalkalivibrio.</title>
        <authorList>
            <person name="Ahn A.-C."/>
            <person name="Meier-Kolthoff J."/>
            <person name="Overmars L."/>
            <person name="Richter M."/>
            <person name="Woyke T."/>
            <person name="Sorokin D.Y."/>
            <person name="Muyzer G."/>
        </authorList>
    </citation>
    <scope>NUCLEOTIDE SEQUENCE [LARGE SCALE GENOMIC DNA]</scope>
    <source>
        <strain evidence="3 4">HL17</strain>
    </source>
</reference>
<dbReference type="AlphaFoldDB" id="A0A1V2ZZD1"/>
<comment type="pathway">
    <text evidence="1">Cofactor biosynthesis; ubiquinone biosynthesis.</text>
</comment>
<feature type="coiled-coil region" evidence="2">
    <location>
        <begin position="170"/>
        <end position="197"/>
    </location>
</feature>
<keyword evidence="1" id="KW-0831">Ubiquinone biosynthesis</keyword>
<comment type="caution">
    <text evidence="3">The sequence shown here is derived from an EMBL/GenBank/DDBJ whole genome shotgun (WGS) entry which is preliminary data.</text>
</comment>
<dbReference type="STRING" id="252474.B1A74_05670"/>
<dbReference type="PANTHER" id="PTHR38693:SF1">
    <property type="entry name" value="UBIQUINONE BIOSYNTHESIS ACCESSORY FACTOR UBIJ"/>
    <property type="match status" value="1"/>
</dbReference>
<keyword evidence="1" id="KW-0963">Cytoplasm</keyword>
<gene>
    <name evidence="1" type="primary">ubiJ</name>
    <name evidence="3" type="ORF">B1A74_05670</name>
</gene>
<dbReference type="RefSeq" id="WP_077244037.1">
    <property type="nucleotide sequence ID" value="NZ_MUZR01000016.1"/>
</dbReference>
<accession>A0A1V2ZZD1</accession>
<protein>
    <recommendedName>
        <fullName evidence="1">Ubiquinone biosynthesis accessory factor UbiJ</fullName>
    </recommendedName>
</protein>
<dbReference type="Proteomes" id="UP000189177">
    <property type="component" value="Unassembled WGS sequence"/>
</dbReference>
<comment type="function">
    <text evidence="1">Required for ubiquinone (coenzyme Q) biosynthesis. Binds hydrophobic ubiquinone biosynthetic intermediates via its SCP2 domain and is essential for the stability of the Ubi complex. May constitute a docking platform where Ubi enzymes assemble and access their SCP2-bound polyprenyl substrates.</text>
</comment>